<evidence type="ECO:0000259" key="8">
    <source>
        <dbReference type="Pfam" id="PF22748"/>
    </source>
</evidence>
<evidence type="ECO:0000256" key="1">
    <source>
        <dbReference type="ARBA" id="ARBA00004340"/>
    </source>
</evidence>
<keyword evidence="10" id="KW-1185">Reference proteome</keyword>
<gene>
    <name evidence="9" type="ORF">PDE001_LOCUS10476</name>
</gene>
<keyword evidence="5" id="KW-0732">Signal</keyword>
<keyword evidence="4" id="KW-0964">Secreted</keyword>
<dbReference type="GO" id="GO:0005576">
    <property type="term" value="C:extracellular region"/>
    <property type="evidence" value="ECO:0007669"/>
    <property type="project" value="UniProtKB-SubCell"/>
</dbReference>
<keyword evidence="6" id="KW-0843">Virulence</keyword>
<dbReference type="Pfam" id="PF22748">
    <property type="entry name" value="PexRD54_WY"/>
    <property type="match status" value="1"/>
</dbReference>
<evidence type="ECO:0000313" key="10">
    <source>
        <dbReference type="Proteomes" id="UP001162029"/>
    </source>
</evidence>
<comment type="caution">
    <text evidence="9">The sequence shown here is derived from an EMBL/GenBank/DDBJ whole genome shotgun (WGS) entry which is preliminary data.</text>
</comment>
<evidence type="ECO:0000256" key="4">
    <source>
        <dbReference type="ARBA" id="ARBA00022525"/>
    </source>
</evidence>
<evidence type="ECO:0000256" key="2">
    <source>
        <dbReference type="ARBA" id="ARBA00004613"/>
    </source>
</evidence>
<evidence type="ECO:0000256" key="7">
    <source>
        <dbReference type="SAM" id="MobiDB-lite"/>
    </source>
</evidence>
<evidence type="ECO:0000256" key="5">
    <source>
        <dbReference type="ARBA" id="ARBA00022729"/>
    </source>
</evidence>
<evidence type="ECO:0000256" key="3">
    <source>
        <dbReference type="ARBA" id="ARBA00010400"/>
    </source>
</evidence>
<protein>
    <recommendedName>
        <fullName evidence="8">RxLR effector PexRD54 WY domain-containing protein</fullName>
    </recommendedName>
</protein>
<dbReference type="GO" id="GO:0043657">
    <property type="term" value="C:host cell"/>
    <property type="evidence" value="ECO:0007669"/>
    <property type="project" value="UniProtKB-SubCell"/>
</dbReference>
<name>A0AAV0V861_9STRA</name>
<reference evidence="9" key="1">
    <citation type="submission" date="2022-12" db="EMBL/GenBank/DDBJ databases">
        <authorList>
            <person name="Webb A."/>
        </authorList>
    </citation>
    <scope>NUCLEOTIDE SEQUENCE</scope>
    <source>
        <strain evidence="9">Pd1</strain>
    </source>
</reference>
<dbReference type="Proteomes" id="UP001162029">
    <property type="component" value="Unassembled WGS sequence"/>
</dbReference>
<proteinExistence type="inferred from homology"/>
<comment type="similarity">
    <text evidence="3">Belongs to the RxLR effector family.</text>
</comment>
<evidence type="ECO:0000313" key="9">
    <source>
        <dbReference type="EMBL" id="CAI5745394.1"/>
    </source>
</evidence>
<feature type="region of interest" description="Disordered" evidence="7">
    <location>
        <begin position="19"/>
        <end position="41"/>
    </location>
</feature>
<sequence length="296" mass="33889">MNANVVVKEVLAEAKTTTFAATSPTKPSEESTYTANRDDGERMTNMREGFSEVTEKLKNAVIPGRKNVFAKGNDGEYEIFSKVIAEQPAKKAIKALRNIHNDKRIAQLILHAKTEPTHYDAAVLLENAQMKYWLDNKKSAKDVFELLELNEVGETLLVHSLYSSWSTYVETFNTKYPLKKVSVVRFLTPTYYDDVTLAHVIVNGKKHEFSKSAALQLEKEQLTKWQKKAFLLMTVFEELGLRNTAEGGLLTHPLFGYWYTYFETYTNIPKGNKEMISFLKNKALNMDNTFEEFLKE</sequence>
<feature type="compositionally biased region" description="Polar residues" evidence="7">
    <location>
        <begin position="19"/>
        <end position="35"/>
    </location>
</feature>
<feature type="domain" description="RxLR effector PexRD54 WY" evidence="8">
    <location>
        <begin position="129"/>
        <end position="169"/>
    </location>
</feature>
<dbReference type="AlphaFoldDB" id="A0AAV0V861"/>
<comment type="subcellular location">
    <subcellularLocation>
        <location evidence="1">Host cell</location>
    </subcellularLocation>
    <subcellularLocation>
        <location evidence="2">Secreted</location>
    </subcellularLocation>
</comment>
<accession>A0AAV0V861</accession>
<dbReference type="InterPro" id="IPR054463">
    <property type="entry name" value="PexRD54_WY"/>
</dbReference>
<evidence type="ECO:0000256" key="6">
    <source>
        <dbReference type="ARBA" id="ARBA00023026"/>
    </source>
</evidence>
<organism evidence="9 10">
    <name type="scientific">Peronospora destructor</name>
    <dbReference type="NCBI Taxonomy" id="86335"/>
    <lineage>
        <taxon>Eukaryota</taxon>
        <taxon>Sar</taxon>
        <taxon>Stramenopiles</taxon>
        <taxon>Oomycota</taxon>
        <taxon>Peronosporomycetes</taxon>
        <taxon>Peronosporales</taxon>
        <taxon>Peronosporaceae</taxon>
        <taxon>Peronospora</taxon>
    </lineage>
</organism>
<dbReference type="EMBL" id="CANTFM010002279">
    <property type="protein sequence ID" value="CAI5745394.1"/>
    <property type="molecule type" value="Genomic_DNA"/>
</dbReference>